<feature type="transmembrane region" description="Helical" evidence="1">
    <location>
        <begin position="93"/>
        <end position="113"/>
    </location>
</feature>
<evidence type="ECO:0000313" key="6">
    <source>
        <dbReference type="Proteomes" id="UP000245399"/>
    </source>
</evidence>
<feature type="transmembrane region" description="Helical" evidence="1">
    <location>
        <begin position="119"/>
        <end position="139"/>
    </location>
</feature>
<dbReference type="InterPro" id="IPR021318">
    <property type="entry name" value="DUF2919"/>
</dbReference>
<dbReference type="Proteomes" id="UP000245399">
    <property type="component" value="Chromosome"/>
</dbReference>
<dbReference type="Pfam" id="PF11143">
    <property type="entry name" value="DUF2919"/>
    <property type="match status" value="1"/>
</dbReference>
<evidence type="ECO:0000313" key="7">
    <source>
        <dbReference type="Proteomes" id="UP000247823"/>
    </source>
</evidence>
<evidence type="ECO:0000313" key="3">
    <source>
        <dbReference type="EMBL" id="OCO89856.1"/>
    </source>
</evidence>
<reference evidence="3" key="2">
    <citation type="journal article" date="2017" name="PLoS ONE">
        <title>Genomic and phenotypic characterisation of fluoroquinolone resistance mechanisms in Enterobacteriaceae in Durban, South Africa.</title>
        <authorList>
            <person name="Osei Sekyere J."/>
            <person name="Amoako D.G."/>
        </authorList>
    </citation>
    <scope>NUCLEOTIDE SEQUENCE</scope>
    <source>
        <strain evidence="3">945174350</strain>
    </source>
</reference>
<dbReference type="EMBL" id="LJEX02000024">
    <property type="protein sequence ID" value="OCO89856.1"/>
    <property type="molecule type" value="Genomic_DNA"/>
</dbReference>
<reference evidence="4 7" key="5">
    <citation type="submission" date="2018-06" db="EMBL/GenBank/DDBJ databases">
        <title>Serratia marcescens genome sequencing and assembly.</title>
        <authorList>
            <person name="Martins R.C.R."/>
            <person name="Perdigao-Neto L.V."/>
            <person name="Costa S.F."/>
            <person name="Levin A.S.S."/>
        </authorList>
    </citation>
    <scope>NUCLEOTIDE SEQUENCE [LARGE SCALE GENOMIC DNA]</scope>
    <source>
        <strain evidence="4 7">1283</strain>
    </source>
</reference>
<organism evidence="3 5">
    <name type="scientific">Serratia marcescens</name>
    <dbReference type="NCBI Taxonomy" id="615"/>
    <lineage>
        <taxon>Bacteria</taxon>
        <taxon>Pseudomonadati</taxon>
        <taxon>Pseudomonadota</taxon>
        <taxon>Gammaproteobacteria</taxon>
        <taxon>Enterobacterales</taxon>
        <taxon>Yersiniaceae</taxon>
        <taxon>Serratia</taxon>
    </lineage>
</organism>
<evidence type="ECO:0000313" key="2">
    <source>
        <dbReference type="EMBL" id="AWL70129.1"/>
    </source>
</evidence>
<keyword evidence="1" id="KW-0472">Membrane</keyword>
<feature type="transmembrane region" description="Helical" evidence="1">
    <location>
        <begin position="63"/>
        <end position="81"/>
    </location>
</feature>
<gene>
    <name evidence="3" type="ORF">AN695_0210140</name>
    <name evidence="2" type="ORF">DKC05_21970</name>
    <name evidence="4" type="ORF">DMW51_24065</name>
</gene>
<dbReference type="Proteomes" id="UP000050489">
    <property type="component" value="Unassembled WGS sequence"/>
</dbReference>
<keyword evidence="1" id="KW-0812">Transmembrane</keyword>
<keyword evidence="1" id="KW-1133">Transmembrane helix</keyword>
<reference evidence="5" key="1">
    <citation type="submission" date="2016-04" db="EMBL/GenBank/DDBJ databases">
        <authorList>
            <person name="Osei Sekyere J."/>
            <person name="Sivertsen A."/>
            <person name="Pedersen A.T."/>
            <person name="Sundsfjord A."/>
        </authorList>
    </citation>
    <scope>NUCLEOTIDE SEQUENCE [LARGE SCALE GENOMIC DNA]</scope>
    <source>
        <strain evidence="5">945174350</strain>
    </source>
</reference>
<evidence type="ECO:0000313" key="5">
    <source>
        <dbReference type="Proteomes" id="UP000050489"/>
    </source>
</evidence>
<keyword evidence="7" id="KW-1185">Reference proteome</keyword>
<dbReference type="EMBL" id="QJQB01000541">
    <property type="protein sequence ID" value="PYA56977.1"/>
    <property type="molecule type" value="Genomic_DNA"/>
</dbReference>
<evidence type="ECO:0000313" key="4">
    <source>
        <dbReference type="EMBL" id="PYA56977.1"/>
    </source>
</evidence>
<dbReference type="AlphaFoldDB" id="A0A0G3SSL8"/>
<dbReference type="Proteomes" id="UP000247823">
    <property type="component" value="Unassembled WGS sequence"/>
</dbReference>
<proteinExistence type="predicted"/>
<sequence>MKPFSPRFSPDDYDQHGALRLPLGFWAVLILQARTWLLFVMAGASREQGESLLALFYPDTQRFWYGMLLGLPAALAFLLSGRRHQWPRLWSGWRWGLVISVLASFGGSLFSLWRQDGDAPGLELALVLLDALALSYLLLNARLKACFAPAEHAD</sequence>
<feature type="transmembrane region" description="Helical" evidence="1">
    <location>
        <begin position="21"/>
        <end position="43"/>
    </location>
</feature>
<accession>A0A0G3SSL8</accession>
<reference evidence="2 6" key="3">
    <citation type="submission" date="2018-05" db="EMBL/GenBank/DDBJ databases">
        <title>Klebsiella quasipneumonaiae provides a window into carbapenemase gene transfer, plasmid rearrangements and nosocomial acquisition from the hospital environment.</title>
        <authorList>
            <person name="Mathers A.J."/>
            <person name="Vegesana K."/>
            <person name="Stoesser N."/>
            <person name="Crook D."/>
            <person name="Vaughan A."/>
            <person name="Barry K."/>
            <person name="Parikh H."/>
            <person name="Sebra R."/>
            <person name="Kotay S."/>
            <person name="Walker A.S."/>
            <person name="Sheppard A.E."/>
        </authorList>
    </citation>
    <scope>NUCLEOTIDE SEQUENCE [LARGE SCALE GENOMIC DNA]</scope>
    <source>
        <strain evidence="2 6">CAV1761</strain>
    </source>
</reference>
<name>A0A0G3SSL8_SERMA</name>
<dbReference type="EMBL" id="CP029449">
    <property type="protein sequence ID" value="AWL70129.1"/>
    <property type="molecule type" value="Genomic_DNA"/>
</dbReference>
<reference evidence="7" key="4">
    <citation type="submission" date="2018-06" db="EMBL/GenBank/DDBJ databases">
        <title>Serratia marcescens genome sequencing and assembly.</title>
        <authorList>
            <person name="Martins R.C."/>
            <person name="Perdigao-Neto L.V."/>
            <person name="Costa S.F."/>
            <person name="Levin A.S.S."/>
        </authorList>
    </citation>
    <scope>NUCLEOTIDE SEQUENCE [LARGE SCALE GENOMIC DNA]</scope>
    <source>
        <strain evidence="7">1283</strain>
    </source>
</reference>
<protein>
    <submittedName>
        <fullName evidence="2">DUF2919 domain-containing protein</fullName>
    </submittedName>
</protein>
<evidence type="ECO:0000256" key="1">
    <source>
        <dbReference type="SAM" id="Phobius"/>
    </source>
</evidence>
<reference evidence="4" key="6">
    <citation type="submission" date="2018-06" db="EMBL/GenBank/DDBJ databases">
        <authorList>
            <person name="Martins R.C."/>
            <person name="Perdigao-Neto L.V."/>
            <person name="Costa S.F."/>
            <person name="Levin A.S.S."/>
        </authorList>
    </citation>
    <scope>NUCLEOTIDE SEQUENCE</scope>
    <source>
        <strain evidence="4">1283</strain>
    </source>
</reference>
<dbReference type="RefSeq" id="WP_038881274.1">
    <property type="nucleotide sequence ID" value="NZ_CABMHU010000146.1"/>
</dbReference>